<feature type="domain" description="Flagellar Assembly Protein A N-terminal region" evidence="1">
    <location>
        <begin position="496"/>
        <end position="658"/>
    </location>
</feature>
<evidence type="ECO:0000313" key="3">
    <source>
        <dbReference type="Proteomes" id="UP000323824"/>
    </source>
</evidence>
<reference evidence="2 3" key="1">
    <citation type="submission" date="2019-02" db="EMBL/GenBank/DDBJ databases">
        <authorList>
            <person name="Fomenkov A."/>
            <person name="Dubinina G."/>
            <person name="Grabovich M."/>
            <person name="Vincze T."/>
            <person name="Roberts R.J."/>
        </authorList>
    </citation>
    <scope>NUCLEOTIDE SEQUENCE [LARGE SCALE GENOMIC DNA]</scope>
    <source>
        <strain evidence="2 3">P</strain>
    </source>
</reference>
<dbReference type="InterPro" id="IPR046866">
    <property type="entry name" value="FapA_N"/>
</dbReference>
<organism evidence="2 3">
    <name type="scientific">Thiospirochaeta perfilievii</name>
    <dbReference type="NCBI Taxonomy" id="252967"/>
    <lineage>
        <taxon>Bacteria</taxon>
        <taxon>Pseudomonadati</taxon>
        <taxon>Spirochaetota</taxon>
        <taxon>Spirochaetia</taxon>
        <taxon>Spirochaetales</taxon>
        <taxon>Spirochaetaceae</taxon>
        <taxon>Thiospirochaeta</taxon>
    </lineage>
</organism>
<accession>A0A5C1Q9N7</accession>
<evidence type="ECO:0000313" key="2">
    <source>
        <dbReference type="EMBL" id="QEN04843.1"/>
    </source>
</evidence>
<dbReference type="InterPro" id="IPR005646">
    <property type="entry name" value="FapA"/>
</dbReference>
<dbReference type="RefSeq" id="WP_149568083.1">
    <property type="nucleotide sequence ID" value="NZ_CP035807.1"/>
</dbReference>
<feature type="domain" description="Flagellar Assembly Protein A N-terminal region" evidence="1">
    <location>
        <begin position="9"/>
        <end position="82"/>
    </location>
</feature>
<name>A0A5C1Q9N7_9SPIO</name>
<sequence length="931" mass="103951">MKTNIKGSITIRISEDEMSAFIDFKPSQVLFEWSDDVILDLLKEAGVVKGYKKYQFSRFYDKLENCEKEESFKVATGEEPISVSLSKYKVISKGMPSSLEDVFNKLSASQGKPEVFPIDDELFIGEDPEEKQGVVLNHFYLNKDEPIVKINSDNKPKKGFTVTGKVLDSPKEGKSNYCISHHFKIDRDSGIVTPSKSGFVRIGKGWIDLIPFEGHTLNLTSSDDFSEYFLTFKPGSDTAPMPTYDDILEMFAEIDYPLSWIKEEKIVSAYLQKSIIEEKEIKFSLTKKRESVAKIDINPSKTRATLVLKKGAGPGQKLTLKRIGQLIRDSKIKGMNLDSIKKTILDFYKSKKLSLEFVIVEGKTATRGEARRLKYQKEFISVDKIEGIIDRIDNEIETFYPSFKLFTKDDISSGLLVKKGLEFAILTDPVDGDDGIDIYGNTIKGLVGNDPIIKTYENISVKQNKYIAEIDGILDVGEIDGETHLRVREHKDMFVDISVSNDAMSASFTFYKSEGSGENASIEFIQQQIEDAGVVKGIKSEVIEESYNKFINGDLISEVVFATGQVPTDKKSSRIKFYDNSGRSKFSYEVEKGTVVAKIFPSKDQSENGYDVLGTEMKSSGVISLDLKIGDNIVEEPQEDKTINLVSDINGELKVDDNSITIIDKKVLSTDVSVKTGSIKTLCSIVVKGSVMSSLYVVSGGNIKIMGTVQGALISADKNIIIAQGVKGEDKAVLRAKEKIDVKFIEKASMMAIDDIHIRKAALHTKIISNGKVLFDKNGSKVVAGETYCKKGLSVDEIGSPSGSKTKISFGQDYLIADKIKVFEGDVEKIQEDLMKIDQIFNKPNGHLGQDKIAHLRKQKVFLMKKLEKKNMKLFLLREKFEEHSKSEIIIRSKLYPGVVFESHGRTLEILDESPACRVSFNSLTGQIEKK</sequence>
<dbReference type="AlphaFoldDB" id="A0A5C1Q9N7"/>
<gene>
    <name evidence="2" type="ORF">EW093_09045</name>
</gene>
<dbReference type="Pfam" id="PF03961">
    <property type="entry name" value="FapA"/>
    <property type="match status" value="1"/>
</dbReference>
<reference evidence="2 3" key="2">
    <citation type="submission" date="2019-09" db="EMBL/GenBank/DDBJ databases">
        <title>Complete Genome Sequence and Methylome Analysis of free living Spirochaetas.</title>
        <authorList>
            <person name="Leshcheva N."/>
            <person name="Mikheeva N."/>
        </authorList>
    </citation>
    <scope>NUCLEOTIDE SEQUENCE [LARGE SCALE GENOMIC DNA]</scope>
    <source>
        <strain evidence="2 3">P</strain>
    </source>
</reference>
<feature type="domain" description="Flagellar Assembly Protein A N-terminal region" evidence="1">
    <location>
        <begin position="294"/>
        <end position="475"/>
    </location>
</feature>
<dbReference type="InterPro" id="IPR046865">
    <property type="entry name" value="FapA_b_solenoid"/>
</dbReference>
<dbReference type="Pfam" id="PF20250">
    <property type="entry name" value="FapA_N"/>
    <property type="match status" value="3"/>
</dbReference>
<dbReference type="PANTHER" id="PTHR38032">
    <property type="entry name" value="POLYMERASE-RELATED"/>
    <property type="match status" value="1"/>
</dbReference>
<dbReference type="EMBL" id="CP035807">
    <property type="protein sequence ID" value="QEN04843.1"/>
    <property type="molecule type" value="Genomic_DNA"/>
</dbReference>
<dbReference type="Proteomes" id="UP000323824">
    <property type="component" value="Chromosome"/>
</dbReference>
<keyword evidence="3" id="KW-1185">Reference proteome</keyword>
<dbReference type="PANTHER" id="PTHR38032:SF1">
    <property type="entry name" value="RNA-BINDING PROTEIN KHPB N-TERMINAL DOMAIN-CONTAINING PROTEIN"/>
    <property type="match status" value="1"/>
</dbReference>
<dbReference type="KEGG" id="sper:EW093_09045"/>
<evidence type="ECO:0000259" key="1">
    <source>
        <dbReference type="Pfam" id="PF20250"/>
    </source>
</evidence>
<dbReference type="OrthoDB" id="9775837at2"/>
<protein>
    <submittedName>
        <fullName evidence="2">DUF342 domain-containing protein</fullName>
    </submittedName>
</protein>
<proteinExistence type="predicted"/>